<feature type="region of interest" description="Disordered" evidence="1">
    <location>
        <begin position="346"/>
        <end position="418"/>
    </location>
</feature>
<keyword evidence="2" id="KW-1133">Transmembrane helix</keyword>
<dbReference type="AlphaFoldDB" id="U7QMZ7"/>
<dbReference type="Pfam" id="PF07444">
    <property type="entry name" value="Ycf66_N"/>
    <property type="match status" value="1"/>
</dbReference>
<dbReference type="InterPro" id="IPR010004">
    <property type="entry name" value="Uncharacterised_Ycf66"/>
</dbReference>
<evidence type="ECO:0000313" key="4">
    <source>
        <dbReference type="Proteomes" id="UP000017127"/>
    </source>
</evidence>
<feature type="transmembrane region" description="Helical" evidence="2">
    <location>
        <begin position="33"/>
        <end position="53"/>
    </location>
</feature>
<accession>U7QMZ7</accession>
<feature type="compositionally biased region" description="Low complexity" evidence="1">
    <location>
        <begin position="153"/>
        <end position="164"/>
    </location>
</feature>
<proteinExistence type="predicted"/>
<evidence type="ECO:0000313" key="3">
    <source>
        <dbReference type="EMBL" id="ERT09354.1"/>
    </source>
</evidence>
<dbReference type="RefSeq" id="WP_023064581.1">
    <property type="nucleotide sequence ID" value="NZ_AUZM01000004.1"/>
</dbReference>
<protein>
    <submittedName>
        <fullName evidence="3">Ycf66 family protein</fullName>
    </submittedName>
</protein>
<comment type="caution">
    <text evidence="3">The sequence shown here is derived from an EMBL/GenBank/DDBJ whole genome shotgun (WGS) entry which is preliminary data.</text>
</comment>
<dbReference type="EMBL" id="AUZM01000004">
    <property type="protein sequence ID" value="ERT09354.1"/>
    <property type="molecule type" value="Genomic_DNA"/>
</dbReference>
<sequence length="418" mass="45556">MLAHILAIAVGLGSFAVYMAAFFFPEVHRKNDFFWSGVGFFYALILWVCAGRITGAVLLGQIASVALLGWFGLQTLYLRRVVTPISQKTPVPAKLQEQVEGLFAVKAQEPQVIPVPKVDNFDQDGALPVAPPATPEPVGVESPPETVTTEPQIPVSSEIPSEIPEVIEDVSPSAEPELTSETAIESEDEPVIDKPETEPISATKIEWEDEVDEEIEKETEEETETISQPQTPSPPASQPKRLSRVFRSITGLFNRRKNPPSSPVSPVKTSQENQTEAAQVEPETEETPTLETVVAQEDVTPPTEQSETSAVAEIEAIDLTEIDSAPGLETPSEDEFQEITVTVEPDISSASPFEQMISASEESEIVQSEDSAEEIVSESSTQNPSPPDENQNLKRPNPPDPNLKEAAKKQKKSTDSEH</sequence>
<name>U7QMZ7_9CYAN</name>
<organism evidence="3 4">
    <name type="scientific">Lyngbya aestuarii BL J</name>
    <dbReference type="NCBI Taxonomy" id="1348334"/>
    <lineage>
        <taxon>Bacteria</taxon>
        <taxon>Bacillati</taxon>
        <taxon>Cyanobacteriota</taxon>
        <taxon>Cyanophyceae</taxon>
        <taxon>Oscillatoriophycideae</taxon>
        <taxon>Oscillatoriales</taxon>
        <taxon>Microcoleaceae</taxon>
        <taxon>Lyngbya</taxon>
    </lineage>
</organism>
<feature type="compositionally biased region" description="Acidic residues" evidence="1">
    <location>
        <begin position="207"/>
        <end position="224"/>
    </location>
</feature>
<keyword evidence="2" id="KW-0812">Transmembrane</keyword>
<dbReference type="PATRIC" id="fig|1348334.3.peg.655"/>
<gene>
    <name evidence="3" type="ORF">M595_0667</name>
</gene>
<dbReference type="OrthoDB" id="532877at2"/>
<feature type="compositionally biased region" description="Basic and acidic residues" evidence="1">
    <location>
        <begin position="402"/>
        <end position="418"/>
    </location>
</feature>
<dbReference type="Proteomes" id="UP000017127">
    <property type="component" value="Unassembled WGS sequence"/>
</dbReference>
<evidence type="ECO:0000256" key="2">
    <source>
        <dbReference type="SAM" id="Phobius"/>
    </source>
</evidence>
<feature type="transmembrane region" description="Helical" evidence="2">
    <location>
        <begin position="6"/>
        <end position="24"/>
    </location>
</feature>
<keyword evidence="4" id="KW-1185">Reference proteome</keyword>
<reference evidence="3 4" key="1">
    <citation type="journal article" date="2013" name="Front. Microbiol.">
        <title>Comparative genomic analyses of the cyanobacterium, Lyngbya aestuarii BL J, a powerful hydrogen producer.</title>
        <authorList>
            <person name="Kothari A."/>
            <person name="Vaughn M."/>
            <person name="Garcia-Pichel F."/>
        </authorList>
    </citation>
    <scope>NUCLEOTIDE SEQUENCE [LARGE SCALE GENOMIC DNA]</scope>
    <source>
        <strain evidence="3 4">BL J</strain>
    </source>
</reference>
<feature type="compositionally biased region" description="Polar residues" evidence="1">
    <location>
        <begin position="348"/>
        <end position="369"/>
    </location>
</feature>
<feature type="compositionally biased region" description="Polar residues" evidence="1">
    <location>
        <begin position="377"/>
        <end position="394"/>
    </location>
</feature>
<feature type="region of interest" description="Disordered" evidence="1">
    <location>
        <begin position="123"/>
        <end position="310"/>
    </location>
</feature>
<keyword evidence="2" id="KW-0472">Membrane</keyword>
<evidence type="ECO:0000256" key="1">
    <source>
        <dbReference type="SAM" id="MobiDB-lite"/>
    </source>
</evidence>
<feature type="transmembrane region" description="Helical" evidence="2">
    <location>
        <begin position="59"/>
        <end position="78"/>
    </location>
</feature>